<dbReference type="GO" id="GO:0016491">
    <property type="term" value="F:oxidoreductase activity"/>
    <property type="evidence" value="ECO:0007669"/>
    <property type="project" value="InterPro"/>
</dbReference>
<dbReference type="InterPro" id="IPR001041">
    <property type="entry name" value="2Fe-2S_ferredoxin-type"/>
</dbReference>
<dbReference type="SUPFAM" id="SSF52343">
    <property type="entry name" value="Ferredoxin reductase-like, C-terminal NADP-linked domain"/>
    <property type="match status" value="1"/>
</dbReference>
<dbReference type="PANTHER" id="PTHR47354:SF5">
    <property type="entry name" value="PROTEIN RFBI"/>
    <property type="match status" value="1"/>
</dbReference>
<keyword evidence="2" id="KW-0001">2Fe-2S</keyword>
<reference evidence="5 6" key="1">
    <citation type="submission" date="2020-08" db="EMBL/GenBank/DDBJ databases">
        <title>Functional genomics of gut bacteria from endangered species of beetles.</title>
        <authorList>
            <person name="Carlos-Shanley C."/>
        </authorList>
    </citation>
    <scope>NUCLEOTIDE SEQUENCE [LARGE SCALE GENOMIC DNA]</scope>
    <source>
        <strain evidence="5 6">S00198</strain>
    </source>
</reference>
<dbReference type="PANTHER" id="PTHR47354">
    <property type="entry name" value="NADH OXIDOREDUCTASE HCR"/>
    <property type="match status" value="1"/>
</dbReference>
<comment type="cofactor">
    <cofactor evidence="1">
        <name>FAD</name>
        <dbReference type="ChEBI" id="CHEBI:57692"/>
    </cofactor>
</comment>
<keyword evidence="2" id="KW-0408">Iron</keyword>
<dbReference type="InterPro" id="IPR012675">
    <property type="entry name" value="Beta-grasp_dom_sf"/>
</dbReference>
<dbReference type="InterPro" id="IPR017938">
    <property type="entry name" value="Riboflavin_synthase-like_b-brl"/>
</dbReference>
<dbReference type="RefSeq" id="WP_184864164.1">
    <property type="nucleotide sequence ID" value="NZ_JACHLK010000018.1"/>
</dbReference>
<protein>
    <submittedName>
        <fullName evidence="5">Phenol hydroxylase P5 protein</fullName>
    </submittedName>
</protein>
<feature type="domain" description="FAD-binding FR-type" evidence="4">
    <location>
        <begin position="102"/>
        <end position="200"/>
    </location>
</feature>
<evidence type="ECO:0000256" key="2">
    <source>
        <dbReference type="ARBA" id="ARBA00022714"/>
    </source>
</evidence>
<dbReference type="PROSITE" id="PS51384">
    <property type="entry name" value="FAD_FR"/>
    <property type="match status" value="1"/>
</dbReference>
<proteinExistence type="predicted"/>
<evidence type="ECO:0000313" key="5">
    <source>
        <dbReference type="EMBL" id="MBB6563294.1"/>
    </source>
</evidence>
<dbReference type="Pfam" id="PF00970">
    <property type="entry name" value="FAD_binding_6"/>
    <property type="match status" value="1"/>
</dbReference>
<dbReference type="CDD" id="cd00207">
    <property type="entry name" value="fer2"/>
    <property type="match status" value="1"/>
</dbReference>
<evidence type="ECO:0000259" key="4">
    <source>
        <dbReference type="PROSITE" id="PS51384"/>
    </source>
</evidence>
<dbReference type="PRINTS" id="PR00410">
    <property type="entry name" value="PHEHYDRXLASE"/>
</dbReference>
<keyword evidence="2" id="KW-0479">Metal-binding</keyword>
<dbReference type="InterPro" id="IPR036010">
    <property type="entry name" value="2Fe-2S_ferredoxin-like_sf"/>
</dbReference>
<dbReference type="PROSITE" id="PS51085">
    <property type="entry name" value="2FE2S_FER_2"/>
    <property type="match status" value="1"/>
</dbReference>
<evidence type="ECO:0000259" key="3">
    <source>
        <dbReference type="PROSITE" id="PS51085"/>
    </source>
</evidence>
<dbReference type="Gene3D" id="3.10.20.30">
    <property type="match status" value="1"/>
</dbReference>
<organism evidence="5 6">
    <name type="scientific">Acidovorax soli</name>
    <dbReference type="NCBI Taxonomy" id="592050"/>
    <lineage>
        <taxon>Bacteria</taxon>
        <taxon>Pseudomonadati</taxon>
        <taxon>Pseudomonadota</taxon>
        <taxon>Betaproteobacteria</taxon>
        <taxon>Burkholderiales</taxon>
        <taxon>Comamonadaceae</taxon>
        <taxon>Acidovorax</taxon>
    </lineage>
</organism>
<feature type="domain" description="2Fe-2S ferredoxin-type" evidence="3">
    <location>
        <begin position="3"/>
        <end position="93"/>
    </location>
</feature>
<dbReference type="GO" id="GO:0051537">
    <property type="term" value="F:2 iron, 2 sulfur cluster binding"/>
    <property type="evidence" value="ECO:0007669"/>
    <property type="project" value="UniProtKB-KW"/>
</dbReference>
<dbReference type="Gene3D" id="2.40.30.10">
    <property type="entry name" value="Translation factors"/>
    <property type="match status" value="1"/>
</dbReference>
<gene>
    <name evidence="5" type="ORF">HNP48_006014</name>
</gene>
<dbReference type="Pfam" id="PF00111">
    <property type="entry name" value="Fer2"/>
    <property type="match status" value="1"/>
</dbReference>
<accession>A0A7X0UCS2</accession>
<evidence type="ECO:0000313" key="6">
    <source>
        <dbReference type="Proteomes" id="UP000575083"/>
    </source>
</evidence>
<dbReference type="InterPro" id="IPR001433">
    <property type="entry name" value="OxRdtase_FAD/NAD-bd"/>
</dbReference>
<dbReference type="AlphaFoldDB" id="A0A7X0UCS2"/>
<dbReference type="InterPro" id="IPR017927">
    <property type="entry name" value="FAD-bd_FR_type"/>
</dbReference>
<dbReference type="EMBL" id="JACHLK010000018">
    <property type="protein sequence ID" value="MBB6563294.1"/>
    <property type="molecule type" value="Genomic_DNA"/>
</dbReference>
<dbReference type="InterPro" id="IPR039261">
    <property type="entry name" value="FNR_nucleotide-bd"/>
</dbReference>
<keyword evidence="6" id="KW-1185">Reference proteome</keyword>
<dbReference type="SUPFAM" id="SSF54292">
    <property type="entry name" value="2Fe-2S ferredoxin-like"/>
    <property type="match status" value="1"/>
</dbReference>
<keyword evidence="2" id="KW-0411">Iron-sulfur</keyword>
<sequence length="351" mass="38268">MGYQITIEPLGQTVEIAEGQTVLDACLRAGVWIPHACCHGLCATCKVQVLDGEFEHGEASPFALMDFERDENKVLACCATPQSDLVIEAEVDEDPDARYLPLQDFLGQVVRREMLTPTILGLWLQPDRAIAFQAGQYVMLQVPGVQGARAFSIASAPGDALIELHIRKVDGGPATTWLHEHAVVGQRLDLSGPFGRFFVRKSATRQAIFLAGGSGLSSPKSMVLDLLAEGADYPITLFHGARTRQELYFAELFEALAAQHANFRYVPVLSANDEATWTGATGYVHQALQQHLGNDFRGSKAYLCGPPPMIEGCIATLMQGRLFEPDIYTEKFFTAADAGAPARRSPLFKSL</sequence>
<dbReference type="InterPro" id="IPR050415">
    <property type="entry name" value="MRET"/>
</dbReference>
<evidence type="ECO:0000256" key="1">
    <source>
        <dbReference type="ARBA" id="ARBA00001974"/>
    </source>
</evidence>
<comment type="caution">
    <text evidence="5">The sequence shown here is derived from an EMBL/GenBank/DDBJ whole genome shotgun (WGS) entry which is preliminary data.</text>
</comment>
<dbReference type="SUPFAM" id="SSF63380">
    <property type="entry name" value="Riboflavin synthase domain-like"/>
    <property type="match status" value="1"/>
</dbReference>
<dbReference type="Proteomes" id="UP000575083">
    <property type="component" value="Unassembled WGS sequence"/>
</dbReference>
<dbReference type="Gene3D" id="3.40.50.80">
    <property type="entry name" value="Nucleotide-binding domain of ferredoxin-NADP reductase (FNR) module"/>
    <property type="match status" value="1"/>
</dbReference>
<name>A0A7X0UCS2_9BURK</name>
<dbReference type="Pfam" id="PF00175">
    <property type="entry name" value="NAD_binding_1"/>
    <property type="match status" value="1"/>
</dbReference>
<dbReference type="InterPro" id="IPR008333">
    <property type="entry name" value="Cbr1-like_FAD-bd_dom"/>
</dbReference>